<dbReference type="Pfam" id="PF18014">
    <property type="entry name" value="Acetyltransf_18"/>
    <property type="match status" value="1"/>
</dbReference>
<sequence>MHQKDLVTTLDWARQEGWNPGRDDARLFLSADPEGFLIADHEGAPAASISLVGVGPGHAFLGLFICRADLRGRGLAGPLWDAAMAQAQGRSVGLDGVVAQQGRYAAQGFRATHRTLRFAGIAPARSGGDEGRSEAIVAADLPAIRALDRQATGFDRPGFLSVWMQPRDGHVVHLIRDGTEAAAVGVLRACDVGWKIGPLLARSAEAARAVLHDLVALAQGDRIMIDVPDDQPDAAALARSLGLAPVFETARMWNGPPPPRGTGMEYGVATLELG</sequence>
<name>A0A438AG65_9RHOB</name>
<evidence type="ECO:0000259" key="1">
    <source>
        <dbReference type="PROSITE" id="PS51186"/>
    </source>
</evidence>
<keyword evidence="2" id="KW-0808">Transferase</keyword>
<dbReference type="CDD" id="cd04301">
    <property type="entry name" value="NAT_SF"/>
    <property type="match status" value="1"/>
</dbReference>
<dbReference type="PROSITE" id="PS51186">
    <property type="entry name" value="GNAT"/>
    <property type="match status" value="1"/>
</dbReference>
<evidence type="ECO:0000313" key="3">
    <source>
        <dbReference type="Proteomes" id="UP000285908"/>
    </source>
</evidence>
<reference evidence="2 3" key="1">
    <citation type="submission" date="2018-11" db="EMBL/GenBank/DDBJ databases">
        <title>Mesobaculum littorinae gen. nov., sp. nov., isolated from Littorina scabra that represents a novel genus of the order Rhodobacteraceae.</title>
        <authorList>
            <person name="Li F."/>
        </authorList>
    </citation>
    <scope>NUCLEOTIDE SEQUENCE [LARGE SCALE GENOMIC DNA]</scope>
    <source>
        <strain evidence="2 3">M0103</strain>
    </source>
</reference>
<dbReference type="OrthoDB" id="20916at2"/>
<keyword evidence="3" id="KW-1185">Reference proteome</keyword>
<dbReference type="PANTHER" id="PTHR47237">
    <property type="entry name" value="SLL0310 PROTEIN"/>
    <property type="match status" value="1"/>
</dbReference>
<dbReference type="Gene3D" id="3.40.630.90">
    <property type="match status" value="1"/>
</dbReference>
<gene>
    <name evidence="2" type="ORF">EKE94_09280</name>
</gene>
<dbReference type="Pfam" id="PF00583">
    <property type="entry name" value="Acetyltransf_1"/>
    <property type="match status" value="1"/>
</dbReference>
<dbReference type="Proteomes" id="UP000285908">
    <property type="component" value="Unassembled WGS sequence"/>
</dbReference>
<dbReference type="PANTHER" id="PTHR47237:SF2">
    <property type="entry name" value="BLL4206 PROTEIN"/>
    <property type="match status" value="1"/>
</dbReference>
<dbReference type="EMBL" id="RQXX01000003">
    <property type="protein sequence ID" value="RVV97688.1"/>
    <property type="molecule type" value="Genomic_DNA"/>
</dbReference>
<accession>A0A438AG65</accession>
<evidence type="ECO:0000313" key="2">
    <source>
        <dbReference type="EMBL" id="RVV97688.1"/>
    </source>
</evidence>
<comment type="caution">
    <text evidence="2">The sequence shown here is derived from an EMBL/GenBank/DDBJ whole genome shotgun (WGS) entry which is preliminary data.</text>
</comment>
<dbReference type="RefSeq" id="WP_127906353.1">
    <property type="nucleotide sequence ID" value="NZ_RQXX01000003.1"/>
</dbReference>
<dbReference type="AlphaFoldDB" id="A0A438AG65"/>
<feature type="domain" description="N-acetyltransferase" evidence="1">
    <location>
        <begin position="1"/>
        <end position="178"/>
    </location>
</feature>
<dbReference type="SUPFAM" id="SSF55729">
    <property type="entry name" value="Acyl-CoA N-acyltransferases (Nat)"/>
    <property type="match status" value="1"/>
</dbReference>
<dbReference type="Gene3D" id="3.40.630.30">
    <property type="match status" value="1"/>
</dbReference>
<protein>
    <submittedName>
        <fullName evidence="2">GNAT family N-acetyltransferase</fullName>
    </submittedName>
</protein>
<proteinExistence type="predicted"/>
<dbReference type="GO" id="GO:0016747">
    <property type="term" value="F:acyltransferase activity, transferring groups other than amino-acyl groups"/>
    <property type="evidence" value="ECO:0007669"/>
    <property type="project" value="InterPro"/>
</dbReference>
<dbReference type="InterPro" id="IPR041496">
    <property type="entry name" value="YitH/HolE_GNAT"/>
</dbReference>
<dbReference type="InterPro" id="IPR016181">
    <property type="entry name" value="Acyl_CoA_acyltransferase"/>
</dbReference>
<dbReference type="InterPro" id="IPR000182">
    <property type="entry name" value="GNAT_dom"/>
</dbReference>
<organism evidence="2 3">
    <name type="scientific">Mesobaculum littorinae</name>
    <dbReference type="NCBI Taxonomy" id="2486419"/>
    <lineage>
        <taxon>Bacteria</taxon>
        <taxon>Pseudomonadati</taxon>
        <taxon>Pseudomonadota</taxon>
        <taxon>Alphaproteobacteria</taxon>
        <taxon>Rhodobacterales</taxon>
        <taxon>Roseobacteraceae</taxon>
        <taxon>Mesobaculum</taxon>
    </lineage>
</organism>
<dbReference type="InterPro" id="IPR052729">
    <property type="entry name" value="Acyl/Acetyltrans_Enzymes"/>
</dbReference>